<keyword evidence="5" id="KW-1185">Reference proteome</keyword>
<dbReference type="AlphaFoldDB" id="A0A9P1JMY6"/>
<sequence length="238" mass="25765">MQTSAAPFFDAIASGPSTAGTNPLASIAPGVAFFDFDGTLIHGDSLLMFIGEVIGRNRARLAFLDALRSGLHRHARGRGPGVDFPGSVKAILLRRTLRGVPVADALAAAERLVHRIRWHAPLVETLKMHRREGRRVVVATGALDIYMPALLRGLNVDDLLATGMEVEDNALTGRLCTGNCVRLDKLERVRGWIAANGPFGETWGYGNRPSDLPMLSIVDRPTVVKDPLTSRSADVEIR</sequence>
<organism evidence="4 5">
    <name type="scientific">Azospirillum baldaniorum</name>
    <dbReference type="NCBI Taxonomy" id="1064539"/>
    <lineage>
        <taxon>Bacteria</taxon>
        <taxon>Pseudomonadati</taxon>
        <taxon>Pseudomonadota</taxon>
        <taxon>Alphaproteobacteria</taxon>
        <taxon>Rhodospirillales</taxon>
        <taxon>Azospirillaceae</taxon>
        <taxon>Azospirillum</taxon>
    </lineage>
</organism>
<evidence type="ECO:0000256" key="1">
    <source>
        <dbReference type="ARBA" id="ARBA00022723"/>
    </source>
</evidence>
<evidence type="ECO:0000256" key="3">
    <source>
        <dbReference type="ARBA" id="ARBA00022842"/>
    </source>
</evidence>
<evidence type="ECO:0008006" key="6">
    <source>
        <dbReference type="Google" id="ProtNLM"/>
    </source>
</evidence>
<dbReference type="NCBIfam" id="TIGR01490">
    <property type="entry name" value="HAD-SF-IB-hyp1"/>
    <property type="match status" value="1"/>
</dbReference>
<dbReference type="InterPro" id="IPR050582">
    <property type="entry name" value="HAD-like_SerB"/>
</dbReference>
<keyword evidence="2" id="KW-0378">Hydrolase</keyword>
<dbReference type="SUPFAM" id="SSF56784">
    <property type="entry name" value="HAD-like"/>
    <property type="match status" value="1"/>
</dbReference>
<dbReference type="GO" id="GO:0016787">
    <property type="term" value="F:hydrolase activity"/>
    <property type="evidence" value="ECO:0007669"/>
    <property type="project" value="UniProtKB-KW"/>
</dbReference>
<dbReference type="PANTHER" id="PTHR43344:SF13">
    <property type="entry name" value="PHOSPHATASE RV3661-RELATED"/>
    <property type="match status" value="1"/>
</dbReference>
<dbReference type="InterPro" id="IPR036412">
    <property type="entry name" value="HAD-like_sf"/>
</dbReference>
<evidence type="ECO:0000313" key="4">
    <source>
        <dbReference type="EMBL" id="CCC96434.1"/>
    </source>
</evidence>
<dbReference type="InterPro" id="IPR006385">
    <property type="entry name" value="HAD_hydro_SerB1"/>
</dbReference>
<name>A0A9P1JMY6_9PROT</name>
<dbReference type="PANTHER" id="PTHR43344">
    <property type="entry name" value="PHOSPHOSERINE PHOSPHATASE"/>
    <property type="match status" value="1"/>
</dbReference>
<evidence type="ECO:0000256" key="2">
    <source>
        <dbReference type="ARBA" id="ARBA00022801"/>
    </source>
</evidence>
<dbReference type="Gene3D" id="3.40.50.1000">
    <property type="entry name" value="HAD superfamily/HAD-like"/>
    <property type="match status" value="1"/>
</dbReference>
<dbReference type="GO" id="GO:0046872">
    <property type="term" value="F:metal ion binding"/>
    <property type="evidence" value="ECO:0007669"/>
    <property type="project" value="UniProtKB-KW"/>
</dbReference>
<dbReference type="EMBL" id="HE577327">
    <property type="protein sequence ID" value="CCC96434.1"/>
    <property type="molecule type" value="Genomic_DNA"/>
</dbReference>
<reference evidence="4 5" key="1">
    <citation type="journal article" date="2011" name="PLoS Genet.">
        <title>Azospirillum genomes reveal transition of bacteria from aquatic to terrestrial environments.</title>
        <authorList>
            <person name="Wisniewski-Dye F."/>
            <person name="Borziak K."/>
            <person name="Khalsa-Moyers G."/>
            <person name="Alexandre G."/>
            <person name="Sukharnikov L.O."/>
            <person name="Wuichet K."/>
            <person name="Hurst G.B."/>
            <person name="McDonald W.H."/>
            <person name="Robertson J.S."/>
            <person name="Barbe V."/>
            <person name="Calteau A."/>
            <person name="Rouy Z."/>
            <person name="Mangenot S."/>
            <person name="Prigent-Combaret C."/>
            <person name="Normand P."/>
            <person name="Boyer M."/>
            <person name="Siguier P."/>
            <person name="Dessaux Y."/>
            <person name="Elmerich C."/>
            <person name="Condemine G."/>
            <person name="Krishnen G."/>
            <person name="Kennedy I."/>
            <person name="Paterson A.H."/>
            <person name="Gonzalez V."/>
            <person name="Mavingui P."/>
            <person name="Zhulin I.B."/>
        </authorList>
    </citation>
    <scope>NUCLEOTIDE SEQUENCE [LARGE SCALE GENOMIC DNA]</scope>
    <source>
        <strain evidence="4 5">Sp245</strain>
    </source>
</reference>
<dbReference type="KEGG" id="abs:AZOBR_10221"/>
<proteinExistence type="predicted"/>
<keyword evidence="1" id="KW-0479">Metal-binding</keyword>
<evidence type="ECO:0000313" key="5">
    <source>
        <dbReference type="Proteomes" id="UP000007319"/>
    </source>
</evidence>
<dbReference type="Gene3D" id="1.20.1440.100">
    <property type="entry name" value="SG protein - dephosphorylation function"/>
    <property type="match status" value="1"/>
</dbReference>
<dbReference type="RefSeq" id="WP_014238756.1">
    <property type="nucleotide sequence ID" value="NC_016617.1"/>
</dbReference>
<dbReference type="NCBIfam" id="TIGR01488">
    <property type="entry name" value="HAD-SF-IB"/>
    <property type="match status" value="1"/>
</dbReference>
<gene>
    <name evidence="4" type="ORF">AZOBR_10221</name>
</gene>
<dbReference type="Pfam" id="PF12710">
    <property type="entry name" value="HAD"/>
    <property type="match status" value="1"/>
</dbReference>
<dbReference type="Proteomes" id="UP000007319">
    <property type="component" value="Chromosome"/>
</dbReference>
<dbReference type="InterPro" id="IPR023214">
    <property type="entry name" value="HAD_sf"/>
</dbReference>
<protein>
    <recommendedName>
        <fullName evidence="6">HAD-IB family hydrolase</fullName>
    </recommendedName>
</protein>
<keyword evidence="3" id="KW-0460">Magnesium</keyword>
<accession>A0A9P1JMY6</accession>